<dbReference type="SUPFAM" id="SSF51905">
    <property type="entry name" value="FAD/NAD(P)-binding domain"/>
    <property type="match status" value="1"/>
</dbReference>
<evidence type="ECO:0000256" key="7">
    <source>
        <dbReference type="ARBA" id="ARBA00038878"/>
    </source>
</evidence>
<comment type="caution">
    <text evidence="10">The sequence shown here is derived from an EMBL/GenBank/DDBJ whole genome shotgun (WGS) entry which is preliminary data.</text>
</comment>
<reference evidence="10 11" key="1">
    <citation type="submission" date="2024-04" db="EMBL/GenBank/DDBJ databases">
        <title>genome sequences of Mucor flavus KT1a and Helicostylum pulchrum KT1b strains isolation_sourced from the surface of a dry-aged beef.</title>
        <authorList>
            <person name="Toyotome T."/>
            <person name="Hosono M."/>
            <person name="Torimaru M."/>
            <person name="Fukuda K."/>
            <person name="Mikami N."/>
        </authorList>
    </citation>
    <scope>NUCLEOTIDE SEQUENCE [LARGE SCALE GENOMIC DNA]</scope>
    <source>
        <strain evidence="10 11">KT1b</strain>
    </source>
</reference>
<accession>A0ABP9XUS0</accession>
<name>A0ABP9XUS0_9FUNG</name>
<dbReference type="InterPro" id="IPR006076">
    <property type="entry name" value="FAD-dep_OxRdtase"/>
</dbReference>
<feature type="domain" description="FAD dependent oxidoreductase" evidence="9">
    <location>
        <begin position="26"/>
        <end position="380"/>
    </location>
</feature>
<evidence type="ECO:0000256" key="8">
    <source>
        <dbReference type="ARBA" id="ARBA00041137"/>
    </source>
</evidence>
<protein>
    <recommendedName>
        <fullName evidence="8">L-2-hydroxyglutarate dehydrogenase, mitochondrial</fullName>
        <ecNumber evidence="7">1.1.99.2</ecNumber>
    </recommendedName>
</protein>
<dbReference type="EC" id="1.1.99.2" evidence="7"/>
<organism evidence="10 11">
    <name type="scientific">Helicostylum pulchrum</name>
    <dbReference type="NCBI Taxonomy" id="562976"/>
    <lineage>
        <taxon>Eukaryota</taxon>
        <taxon>Fungi</taxon>
        <taxon>Fungi incertae sedis</taxon>
        <taxon>Mucoromycota</taxon>
        <taxon>Mucoromycotina</taxon>
        <taxon>Mucoromycetes</taxon>
        <taxon>Mucorales</taxon>
        <taxon>Mucorineae</taxon>
        <taxon>Mucoraceae</taxon>
        <taxon>Helicostylum</taxon>
    </lineage>
</organism>
<comment type="cofactor">
    <cofactor evidence="1">
        <name>FAD</name>
        <dbReference type="ChEBI" id="CHEBI:57692"/>
    </cofactor>
</comment>
<keyword evidence="3" id="KW-0274">FAD</keyword>
<dbReference type="Gene3D" id="3.30.9.10">
    <property type="entry name" value="D-Amino Acid Oxidase, subunit A, domain 2"/>
    <property type="match status" value="1"/>
</dbReference>
<gene>
    <name evidence="10" type="ORF">HPULCUR_003523</name>
</gene>
<evidence type="ECO:0000313" key="11">
    <source>
        <dbReference type="Proteomes" id="UP001476247"/>
    </source>
</evidence>
<evidence type="ECO:0000259" key="9">
    <source>
        <dbReference type="Pfam" id="PF01266"/>
    </source>
</evidence>
<sequence>MMSRWVNPTVRRMSTLKTPDLTVDNIVIGAGVVGLAIGEKLTRCKPNETTFVVDKNKRVGEETSSRNSEVIHAGLYYPEDSLKTRLCIEGNKKLYSLLSNKTIPYKKIGKWIVAQTQDQNDYLQTLHAKANRLGIETYFLDKEQANKQEPKINAYAVLVSPSTGIIDSHSFMEYLEQQVDVALCTLVKSIQPFGNEGYLLEIVTAGSENTTTNVLAKRVFNSGGLHADKVSNMLTPNAYKLYYARGHYYAYNQPLEINHLIYPCPEKNLAGLGTHLTLDLAGRVKFGPDVQYIDNAYDYSIPDREENKSAFIRAIHDYLPMLDGSKLHADYSGIRPKLAGPGEAFKDFMIKEETEHDNFFSLIGIESPGLTSSLAIADYVYSMIRK</sequence>
<evidence type="ECO:0000313" key="10">
    <source>
        <dbReference type="EMBL" id="GAA5798123.1"/>
    </source>
</evidence>
<evidence type="ECO:0000256" key="3">
    <source>
        <dbReference type="ARBA" id="ARBA00022827"/>
    </source>
</evidence>
<dbReference type="Gene3D" id="3.50.50.60">
    <property type="entry name" value="FAD/NAD(P)-binding domain"/>
    <property type="match status" value="1"/>
</dbReference>
<evidence type="ECO:0000256" key="4">
    <source>
        <dbReference type="ARBA" id="ARBA00023002"/>
    </source>
</evidence>
<dbReference type="EMBL" id="BAABUJ010000009">
    <property type="protein sequence ID" value="GAA5798123.1"/>
    <property type="molecule type" value="Genomic_DNA"/>
</dbReference>
<comment type="catalytic activity">
    <reaction evidence="5">
        <text>(S)-2-hydroxyglutarate + A = 2-oxoglutarate + AH2</text>
        <dbReference type="Rhea" id="RHEA:21252"/>
        <dbReference type="ChEBI" id="CHEBI:13193"/>
        <dbReference type="ChEBI" id="CHEBI:16782"/>
        <dbReference type="ChEBI" id="CHEBI:16810"/>
        <dbReference type="ChEBI" id="CHEBI:17499"/>
        <dbReference type="EC" id="1.1.99.2"/>
    </reaction>
</comment>
<dbReference type="Pfam" id="PF01266">
    <property type="entry name" value="DAO"/>
    <property type="match status" value="1"/>
</dbReference>
<keyword evidence="2" id="KW-0285">Flavoprotein</keyword>
<dbReference type="InterPro" id="IPR036188">
    <property type="entry name" value="FAD/NAD-bd_sf"/>
</dbReference>
<evidence type="ECO:0000256" key="6">
    <source>
        <dbReference type="ARBA" id="ARBA00037941"/>
    </source>
</evidence>
<evidence type="ECO:0000256" key="2">
    <source>
        <dbReference type="ARBA" id="ARBA00022630"/>
    </source>
</evidence>
<dbReference type="Proteomes" id="UP001476247">
    <property type="component" value="Unassembled WGS sequence"/>
</dbReference>
<evidence type="ECO:0000256" key="5">
    <source>
        <dbReference type="ARBA" id="ARBA00036066"/>
    </source>
</evidence>
<dbReference type="PANTHER" id="PTHR43104:SF4">
    <property type="entry name" value="L-2-HYDROXYGLUTARATE DEHYDROGENASE, MITOCHONDRIAL"/>
    <property type="match status" value="1"/>
</dbReference>
<keyword evidence="4" id="KW-0560">Oxidoreductase</keyword>
<evidence type="ECO:0000256" key="1">
    <source>
        <dbReference type="ARBA" id="ARBA00001974"/>
    </source>
</evidence>
<proteinExistence type="inferred from homology"/>
<keyword evidence="11" id="KW-1185">Reference proteome</keyword>
<comment type="similarity">
    <text evidence="6">Belongs to the L2HGDH family.</text>
</comment>
<dbReference type="PANTHER" id="PTHR43104">
    <property type="entry name" value="L-2-HYDROXYGLUTARATE DEHYDROGENASE, MITOCHONDRIAL"/>
    <property type="match status" value="1"/>
</dbReference>